<organism evidence="3 4">
    <name type="scientific">Phytophthora citrophthora</name>
    <dbReference type="NCBI Taxonomy" id="4793"/>
    <lineage>
        <taxon>Eukaryota</taxon>
        <taxon>Sar</taxon>
        <taxon>Stramenopiles</taxon>
        <taxon>Oomycota</taxon>
        <taxon>Peronosporomycetes</taxon>
        <taxon>Peronosporales</taxon>
        <taxon>Peronosporaceae</taxon>
        <taxon>Phytophthora</taxon>
    </lineage>
</organism>
<gene>
    <name evidence="3" type="ORF">P3T76_010659</name>
</gene>
<sequence>MSLTRRNVGQADGTRETRGSSIWEDEADEYWKKMEPAQRCRRITSYLGGLVAALLLCGGAFYGARTAFDAENLAALKARFAFPVTLENSTKTDNPVPIAAVPDSTPNPVPIATTPAPIATVEASGTEPIATTPAPIATAAAVVVDQEKLRGLCRVRGVQSRWHEETCRKLCVRDPHNAACMNGCSYGSLTVTKLVCDKMEATEVATASRCPDGVSCMEACRAYDDELPFPDLRNSCVRGCSNIVPSACARSLQIYRDLVQSEQ</sequence>
<feature type="transmembrane region" description="Helical" evidence="2">
    <location>
        <begin position="43"/>
        <end position="64"/>
    </location>
</feature>
<feature type="region of interest" description="Disordered" evidence="1">
    <location>
        <begin position="1"/>
        <end position="20"/>
    </location>
</feature>
<keyword evidence="2" id="KW-1133">Transmembrane helix</keyword>
<dbReference type="AlphaFoldDB" id="A0AAD9GBS1"/>
<dbReference type="Proteomes" id="UP001259832">
    <property type="component" value="Unassembled WGS sequence"/>
</dbReference>
<evidence type="ECO:0000256" key="2">
    <source>
        <dbReference type="SAM" id="Phobius"/>
    </source>
</evidence>
<evidence type="ECO:0000313" key="4">
    <source>
        <dbReference type="Proteomes" id="UP001259832"/>
    </source>
</evidence>
<evidence type="ECO:0000313" key="3">
    <source>
        <dbReference type="EMBL" id="KAK1935434.1"/>
    </source>
</evidence>
<keyword evidence="2" id="KW-0812">Transmembrane</keyword>
<reference evidence="3" key="1">
    <citation type="submission" date="2023-08" db="EMBL/GenBank/DDBJ databases">
        <title>Reference Genome Resource for the Citrus Pathogen Phytophthora citrophthora.</title>
        <authorList>
            <person name="Moller H."/>
            <person name="Coetzee B."/>
            <person name="Rose L.J."/>
            <person name="Van Niekerk J.M."/>
        </authorList>
    </citation>
    <scope>NUCLEOTIDE SEQUENCE</scope>
    <source>
        <strain evidence="3">STE-U-9442</strain>
    </source>
</reference>
<comment type="caution">
    <text evidence="3">The sequence shown here is derived from an EMBL/GenBank/DDBJ whole genome shotgun (WGS) entry which is preliminary data.</text>
</comment>
<protein>
    <submittedName>
        <fullName evidence="3">Uncharacterized protein</fullName>
    </submittedName>
</protein>
<keyword evidence="4" id="KW-1185">Reference proteome</keyword>
<accession>A0AAD9GBS1</accession>
<evidence type="ECO:0000256" key="1">
    <source>
        <dbReference type="SAM" id="MobiDB-lite"/>
    </source>
</evidence>
<keyword evidence="2" id="KW-0472">Membrane</keyword>
<dbReference type="EMBL" id="JASMQC010000023">
    <property type="protein sequence ID" value="KAK1935434.1"/>
    <property type="molecule type" value="Genomic_DNA"/>
</dbReference>
<name>A0AAD9GBS1_9STRA</name>
<proteinExistence type="predicted"/>